<dbReference type="PROSITE" id="PS00633">
    <property type="entry name" value="BROMODOMAIN_1"/>
    <property type="match status" value="1"/>
</dbReference>
<dbReference type="SUPFAM" id="SSF47370">
    <property type="entry name" value="Bromodomain"/>
    <property type="match status" value="1"/>
</dbReference>
<name>A0AAE1JSH0_9FABA</name>
<dbReference type="Proteomes" id="UP001293593">
    <property type="component" value="Unassembled WGS sequence"/>
</dbReference>
<evidence type="ECO:0000313" key="5">
    <source>
        <dbReference type="EMBL" id="KAK4276447.1"/>
    </source>
</evidence>
<keyword evidence="6" id="KW-1185">Reference proteome</keyword>
<feature type="compositionally biased region" description="Polar residues" evidence="3">
    <location>
        <begin position="150"/>
        <end position="159"/>
    </location>
</feature>
<evidence type="ECO:0000256" key="2">
    <source>
        <dbReference type="PROSITE-ProRule" id="PRU00035"/>
    </source>
</evidence>
<dbReference type="EMBL" id="JAWXYG010000003">
    <property type="protein sequence ID" value="KAK4276447.1"/>
    <property type="molecule type" value="Genomic_DNA"/>
</dbReference>
<comment type="caution">
    <text evidence="5">The sequence shown here is derived from an EMBL/GenBank/DDBJ whole genome shotgun (WGS) entry which is preliminary data.</text>
</comment>
<dbReference type="InterPro" id="IPR018359">
    <property type="entry name" value="Bromodomain_CS"/>
</dbReference>
<protein>
    <recommendedName>
        <fullName evidence="4">Bromo domain-containing protein</fullName>
    </recommendedName>
</protein>
<feature type="compositionally biased region" description="Basic and acidic residues" evidence="3">
    <location>
        <begin position="131"/>
        <end position="149"/>
    </location>
</feature>
<feature type="compositionally biased region" description="Polar residues" evidence="3">
    <location>
        <begin position="97"/>
        <end position="109"/>
    </location>
</feature>
<dbReference type="PANTHER" id="PTHR22881:SF11">
    <property type="entry name" value="BROMODOMAIN-CONTAINING PROTEIN DDB_G0270170-LIKE ISOFORM X1"/>
    <property type="match status" value="1"/>
</dbReference>
<evidence type="ECO:0000259" key="4">
    <source>
        <dbReference type="PROSITE" id="PS50014"/>
    </source>
</evidence>
<proteinExistence type="predicted"/>
<dbReference type="SMART" id="SM00297">
    <property type="entry name" value="BROMO"/>
    <property type="match status" value="1"/>
</dbReference>
<feature type="region of interest" description="Disordered" evidence="3">
    <location>
        <begin position="1"/>
        <end position="20"/>
    </location>
</feature>
<dbReference type="PROSITE" id="PS50014">
    <property type="entry name" value="BROMODOMAIN_2"/>
    <property type="match status" value="1"/>
</dbReference>
<feature type="compositionally biased region" description="Basic residues" evidence="3">
    <location>
        <begin position="273"/>
        <end position="285"/>
    </location>
</feature>
<dbReference type="InterPro" id="IPR036427">
    <property type="entry name" value="Bromodomain-like_sf"/>
</dbReference>
<dbReference type="PANTHER" id="PTHR22881">
    <property type="entry name" value="BROMODOMAIN CONTAINING PROTEIN"/>
    <property type="match status" value="1"/>
</dbReference>
<feature type="compositionally biased region" description="Low complexity" evidence="3">
    <location>
        <begin position="32"/>
        <end position="45"/>
    </location>
</feature>
<evidence type="ECO:0000256" key="3">
    <source>
        <dbReference type="SAM" id="MobiDB-lite"/>
    </source>
</evidence>
<gene>
    <name evidence="5" type="ORF">QN277_014597</name>
</gene>
<keyword evidence="1 2" id="KW-0103">Bromodomain</keyword>
<dbReference type="AlphaFoldDB" id="A0AAE1JSH0"/>
<feature type="domain" description="Bromo" evidence="4">
    <location>
        <begin position="173"/>
        <end position="243"/>
    </location>
</feature>
<feature type="compositionally biased region" description="Basic residues" evidence="3">
    <location>
        <begin position="79"/>
        <end position="96"/>
    </location>
</feature>
<dbReference type="CDD" id="cd04369">
    <property type="entry name" value="Bromodomain"/>
    <property type="match status" value="1"/>
</dbReference>
<sequence>MGEVSETMTKRKKKGRPSLLDLQKRTLKKQQQHQQQQLQLQNPKLINSHSDLNRRPTRRNSVHAAEEGIADDDDDERKQKKHKLLVGLNSHHHHSTLSRFSSDPYGTNWNEDDHDPEDPRKRRKINVTYHGSDETNGKVPKATDSKHGSQGESGPTTTLPDKKLLVFILDRLQKKDSHGVFSEPVDPEELPDYHDIIEHPMDFSTVRKKLDGGVYNNLEQFEKDLLLICSNAMQYNAPDTIYHRQARAMQELARKDFANLRQDSDDSDPQPKIVRRGRPPGKNSRKSLGMSPSERVAPDSSSDVTLASGGDNASGPNSYNLRKGIGKFQLADSFVRTSHSTLNSTGYTHWLSEWENEFPASVLKAVLRYGKKQFMVDETRRDTYKHPVATENESPVLATIEEEFKQLIAVSLNVKNSYTRSLAHFAADLGPVVWKIASRKISSVLPVGQEFGPGWVGEDEVSQRQQFAVYDKDRPLEALVPDDCSSRSPPPSGSFSVANKSCLQSGDVKLIRGLNSQNEFNSVNSVDSGHEYVVPLRMQQESVLSDDLYGSNDRLGPNFSPQMRMVKLSDLTGRPSLDDGPQMIDKDVNGNFAAFLMPSNMSSPVKAQISNDFGQSDSSNILAQESGSDFQKGLAVKPYWQELSVPVKHNSLSIADDFNRRIGATNASSSNADTGSHLQPNLALQL</sequence>
<evidence type="ECO:0000313" key="6">
    <source>
        <dbReference type="Proteomes" id="UP001293593"/>
    </source>
</evidence>
<feature type="region of interest" description="Disordered" evidence="3">
    <location>
        <begin position="666"/>
        <end position="686"/>
    </location>
</feature>
<feature type="region of interest" description="Disordered" evidence="3">
    <location>
        <begin position="260"/>
        <end position="318"/>
    </location>
</feature>
<reference evidence="5" key="1">
    <citation type="submission" date="2023-10" db="EMBL/GenBank/DDBJ databases">
        <title>Chromosome-level genome of the transformable northern wattle, Acacia crassicarpa.</title>
        <authorList>
            <person name="Massaro I."/>
            <person name="Sinha N.R."/>
            <person name="Poethig S."/>
            <person name="Leichty A.R."/>
        </authorList>
    </citation>
    <scope>NUCLEOTIDE SEQUENCE</scope>
    <source>
        <strain evidence="5">Acra3RX</strain>
        <tissue evidence="5">Leaf</tissue>
    </source>
</reference>
<dbReference type="Pfam" id="PF00439">
    <property type="entry name" value="Bromodomain"/>
    <property type="match status" value="1"/>
</dbReference>
<dbReference type="Gene3D" id="1.20.920.10">
    <property type="entry name" value="Bromodomain-like"/>
    <property type="match status" value="1"/>
</dbReference>
<feature type="region of interest" description="Disordered" evidence="3">
    <location>
        <begin position="25"/>
        <end position="159"/>
    </location>
</feature>
<accession>A0AAE1JSH0</accession>
<evidence type="ECO:0000256" key="1">
    <source>
        <dbReference type="ARBA" id="ARBA00023117"/>
    </source>
</evidence>
<dbReference type="InterPro" id="IPR001487">
    <property type="entry name" value="Bromodomain"/>
</dbReference>
<organism evidence="5 6">
    <name type="scientific">Acacia crassicarpa</name>
    <name type="common">northern wattle</name>
    <dbReference type="NCBI Taxonomy" id="499986"/>
    <lineage>
        <taxon>Eukaryota</taxon>
        <taxon>Viridiplantae</taxon>
        <taxon>Streptophyta</taxon>
        <taxon>Embryophyta</taxon>
        <taxon>Tracheophyta</taxon>
        <taxon>Spermatophyta</taxon>
        <taxon>Magnoliopsida</taxon>
        <taxon>eudicotyledons</taxon>
        <taxon>Gunneridae</taxon>
        <taxon>Pentapetalae</taxon>
        <taxon>rosids</taxon>
        <taxon>fabids</taxon>
        <taxon>Fabales</taxon>
        <taxon>Fabaceae</taxon>
        <taxon>Caesalpinioideae</taxon>
        <taxon>mimosoid clade</taxon>
        <taxon>Acacieae</taxon>
        <taxon>Acacia</taxon>
    </lineage>
</organism>
<dbReference type="PRINTS" id="PR00503">
    <property type="entry name" value="BROMODOMAIN"/>
</dbReference>
<dbReference type="InterPro" id="IPR051831">
    <property type="entry name" value="Bromodomain_contain_prot"/>
</dbReference>